<evidence type="ECO:0000313" key="5">
    <source>
        <dbReference type="EMBL" id="PIK54063.1"/>
    </source>
</evidence>
<comment type="caution">
    <text evidence="5">The sequence shown here is derived from an EMBL/GenBank/DDBJ whole genome shotgun (WGS) entry which is preliminary data.</text>
</comment>
<name>A0A2G8L1C5_STIJA</name>
<evidence type="ECO:0000256" key="2">
    <source>
        <dbReference type="ARBA" id="ARBA00022837"/>
    </source>
</evidence>
<dbReference type="InterPro" id="IPR017850">
    <property type="entry name" value="Alkaline_phosphatase_core_sf"/>
</dbReference>
<dbReference type="InterPro" id="IPR047115">
    <property type="entry name" value="ARSB"/>
</dbReference>
<keyword evidence="2" id="KW-0106">Calcium</keyword>
<dbReference type="OrthoDB" id="103349at2759"/>
<proteinExistence type="predicted"/>
<dbReference type="GO" id="GO:0046872">
    <property type="term" value="F:metal ion binding"/>
    <property type="evidence" value="ECO:0007669"/>
    <property type="project" value="UniProtKB-KW"/>
</dbReference>
<feature type="compositionally biased region" description="Basic and acidic residues" evidence="4">
    <location>
        <begin position="252"/>
        <end position="269"/>
    </location>
</feature>
<dbReference type="PANTHER" id="PTHR10342:SF274">
    <property type="entry name" value="ARYLSULFATASE B"/>
    <property type="match status" value="1"/>
</dbReference>
<dbReference type="Gene3D" id="3.30.1120.10">
    <property type="match status" value="1"/>
</dbReference>
<dbReference type="STRING" id="307972.A0A2G8L1C5"/>
<organism evidence="5 6">
    <name type="scientific">Stichopus japonicus</name>
    <name type="common">Sea cucumber</name>
    <dbReference type="NCBI Taxonomy" id="307972"/>
    <lineage>
        <taxon>Eukaryota</taxon>
        <taxon>Metazoa</taxon>
        <taxon>Echinodermata</taxon>
        <taxon>Eleutherozoa</taxon>
        <taxon>Echinozoa</taxon>
        <taxon>Holothuroidea</taxon>
        <taxon>Aspidochirotacea</taxon>
        <taxon>Aspidochirotida</taxon>
        <taxon>Stichopodidae</taxon>
        <taxon>Apostichopus</taxon>
    </lineage>
</organism>
<feature type="region of interest" description="Disordered" evidence="4">
    <location>
        <begin position="252"/>
        <end position="287"/>
    </location>
</feature>
<keyword evidence="1" id="KW-0479">Metal-binding</keyword>
<protein>
    <submittedName>
        <fullName evidence="5">Putative arylsulfatase B</fullName>
    </submittedName>
</protein>
<evidence type="ECO:0000256" key="1">
    <source>
        <dbReference type="ARBA" id="ARBA00022723"/>
    </source>
</evidence>
<sequence length="287" mass="33034">MVHQPDSVPAKFRHMYKHIENLQRRHYAGRVAALDEAVKNITRALRITAELLKSSASNWPLRGSKGTLWEGGIRAVGFVHSELFPTFVRGTINTELFHVTDWFPTLVKGVAHGNLSNIDSKLDGYNIWDSIRSFKPSPRKMILHEINRKRYGVNWTRKERAEWGNLNKLPFNATIRAALRDGKWKLITGKAGNHNRPVPLESHVIRRKRPRGEHRGAIRLYDISQDPGEKHNVALENKRKVKKMLQKLRQYQKEAKKALEGQLDERSDPSLHGGAWMPWLDDDVSVN</sequence>
<dbReference type="Proteomes" id="UP000230750">
    <property type="component" value="Unassembled WGS sequence"/>
</dbReference>
<dbReference type="SUPFAM" id="SSF53649">
    <property type="entry name" value="Alkaline phosphatase-like"/>
    <property type="match status" value="1"/>
</dbReference>
<dbReference type="GO" id="GO:0008484">
    <property type="term" value="F:sulfuric ester hydrolase activity"/>
    <property type="evidence" value="ECO:0007669"/>
    <property type="project" value="InterPro"/>
</dbReference>
<dbReference type="PANTHER" id="PTHR10342">
    <property type="entry name" value="ARYLSULFATASE"/>
    <property type="match status" value="1"/>
</dbReference>
<evidence type="ECO:0000256" key="3">
    <source>
        <dbReference type="ARBA" id="ARBA00023180"/>
    </source>
</evidence>
<accession>A0A2G8L1C5</accession>
<keyword evidence="3" id="KW-0325">Glycoprotein</keyword>
<gene>
    <name evidence="5" type="ORF">BSL78_09044</name>
</gene>
<dbReference type="EMBL" id="MRZV01000265">
    <property type="protein sequence ID" value="PIK54063.1"/>
    <property type="molecule type" value="Genomic_DNA"/>
</dbReference>
<evidence type="ECO:0000256" key="4">
    <source>
        <dbReference type="SAM" id="MobiDB-lite"/>
    </source>
</evidence>
<evidence type="ECO:0000313" key="6">
    <source>
        <dbReference type="Proteomes" id="UP000230750"/>
    </source>
</evidence>
<dbReference type="AlphaFoldDB" id="A0A2G8L1C5"/>
<reference evidence="5 6" key="1">
    <citation type="journal article" date="2017" name="PLoS Biol.">
        <title>The sea cucumber genome provides insights into morphological evolution and visceral regeneration.</title>
        <authorList>
            <person name="Zhang X."/>
            <person name="Sun L."/>
            <person name="Yuan J."/>
            <person name="Sun Y."/>
            <person name="Gao Y."/>
            <person name="Zhang L."/>
            <person name="Li S."/>
            <person name="Dai H."/>
            <person name="Hamel J.F."/>
            <person name="Liu C."/>
            <person name="Yu Y."/>
            <person name="Liu S."/>
            <person name="Lin W."/>
            <person name="Guo K."/>
            <person name="Jin S."/>
            <person name="Xu P."/>
            <person name="Storey K.B."/>
            <person name="Huan P."/>
            <person name="Zhang T."/>
            <person name="Zhou Y."/>
            <person name="Zhang J."/>
            <person name="Lin C."/>
            <person name="Li X."/>
            <person name="Xing L."/>
            <person name="Huo D."/>
            <person name="Sun M."/>
            <person name="Wang L."/>
            <person name="Mercier A."/>
            <person name="Li F."/>
            <person name="Yang H."/>
            <person name="Xiang J."/>
        </authorList>
    </citation>
    <scope>NUCLEOTIDE SEQUENCE [LARGE SCALE GENOMIC DNA]</scope>
    <source>
        <strain evidence="5">Shaxun</strain>
        <tissue evidence="5">Muscle</tissue>
    </source>
</reference>
<keyword evidence="6" id="KW-1185">Reference proteome</keyword>
<dbReference type="Gene3D" id="3.40.720.10">
    <property type="entry name" value="Alkaline Phosphatase, subunit A"/>
    <property type="match status" value="2"/>
</dbReference>